<dbReference type="InterPro" id="IPR003226">
    <property type="entry name" value="MYG1_exonuclease"/>
</dbReference>
<comment type="similarity">
    <text evidence="1">Belongs to the MYG1 family.</text>
</comment>
<evidence type="ECO:0008006" key="4">
    <source>
        <dbReference type="Google" id="ProtNLM"/>
    </source>
</evidence>
<comment type="caution">
    <text evidence="2">The sequence shown here is derived from an EMBL/GenBank/DDBJ whole genome shotgun (WGS) entry which is preliminary data.</text>
</comment>
<sequence>MIKIITHNAKFHTDDVFAVATLLIALGKENCKILRTRDESIIAQGDYVVDVGNVYDKEKNRFDHHQMGGAGERKNGIPYASFGLVWKKFGKEVSGSVEIAEKIDYTIAQYVDALDNGQNIVSSQIPGSFPFTINSIIDQFRPTWKEEKNWDERFMEAVHLAQSVIKREINITADIFEGAKIVEKSYTESVDKKIIIVNEEYDFGRELVMNTLVKFVEPTYAILFRGDTQSWQVLAIRKSMATFESRKALPEAWRTRRGIEFEKASNVSGALFCHRSGFMCTAESKESAIKLAEIALNF</sequence>
<evidence type="ECO:0000313" key="3">
    <source>
        <dbReference type="Proteomes" id="UP000178175"/>
    </source>
</evidence>
<protein>
    <recommendedName>
        <fullName evidence="4">Metal-dependent hydrolase</fullName>
    </recommendedName>
</protein>
<accession>A0A1G2TGL4</accession>
<evidence type="ECO:0000256" key="1">
    <source>
        <dbReference type="ARBA" id="ARBA00010105"/>
    </source>
</evidence>
<dbReference type="PANTHER" id="PTHR11215">
    <property type="entry name" value="METAL DEPENDENT HYDROLASE - RELATED"/>
    <property type="match status" value="1"/>
</dbReference>
<gene>
    <name evidence="2" type="ORF">A3C70_01475</name>
</gene>
<evidence type="ECO:0000313" key="2">
    <source>
        <dbReference type="EMBL" id="OHA96178.1"/>
    </source>
</evidence>
<dbReference type="PANTHER" id="PTHR11215:SF1">
    <property type="entry name" value="MYG1 EXONUCLEASE"/>
    <property type="match status" value="1"/>
</dbReference>
<proteinExistence type="inferred from homology"/>
<dbReference type="Proteomes" id="UP000178175">
    <property type="component" value="Unassembled WGS sequence"/>
</dbReference>
<reference evidence="2 3" key="1">
    <citation type="journal article" date="2016" name="Nat. Commun.">
        <title>Thousands of microbial genomes shed light on interconnected biogeochemical processes in an aquifer system.</title>
        <authorList>
            <person name="Anantharaman K."/>
            <person name="Brown C.T."/>
            <person name="Hug L.A."/>
            <person name="Sharon I."/>
            <person name="Castelle C.J."/>
            <person name="Probst A.J."/>
            <person name="Thomas B.C."/>
            <person name="Singh A."/>
            <person name="Wilkins M.J."/>
            <person name="Karaoz U."/>
            <person name="Brodie E.L."/>
            <person name="Williams K.H."/>
            <person name="Hubbard S.S."/>
            <person name="Banfield J.F."/>
        </authorList>
    </citation>
    <scope>NUCLEOTIDE SEQUENCE [LARGE SCALE GENOMIC DNA]</scope>
</reference>
<dbReference type="Pfam" id="PF03690">
    <property type="entry name" value="MYG1_exonuc"/>
    <property type="match status" value="1"/>
</dbReference>
<dbReference type="EMBL" id="MHVR01000009">
    <property type="protein sequence ID" value="OHA96178.1"/>
    <property type="molecule type" value="Genomic_DNA"/>
</dbReference>
<organism evidence="2 3">
    <name type="scientific">Candidatus Zambryskibacteria bacterium RIFCSPHIGHO2_02_FULL_43_14</name>
    <dbReference type="NCBI Taxonomy" id="1802748"/>
    <lineage>
        <taxon>Bacteria</taxon>
        <taxon>Candidatus Zambryskiibacteriota</taxon>
    </lineage>
</organism>
<dbReference type="GO" id="GO:0005737">
    <property type="term" value="C:cytoplasm"/>
    <property type="evidence" value="ECO:0007669"/>
    <property type="project" value="TreeGrafter"/>
</dbReference>
<name>A0A1G2TGL4_9BACT</name>
<dbReference type="AlphaFoldDB" id="A0A1G2TGL4"/>